<gene>
    <name evidence="3" type="ORF">BCR25_05925</name>
</gene>
<dbReference type="Pfam" id="PF13731">
    <property type="entry name" value="WxL"/>
    <property type="match status" value="1"/>
</dbReference>
<dbReference type="InterPro" id="IPR041498">
    <property type="entry name" value="Big_6"/>
</dbReference>
<dbReference type="AlphaFoldDB" id="A0A1E5GJX6"/>
<accession>A0A1E5GJX6</accession>
<name>A0A1E5GJX6_9ENTE</name>
<evidence type="ECO:0000259" key="2">
    <source>
        <dbReference type="Pfam" id="PF17936"/>
    </source>
</evidence>
<keyword evidence="4" id="KW-1185">Reference proteome</keyword>
<dbReference type="Gene3D" id="2.60.40.10">
    <property type="entry name" value="Immunoglobulins"/>
    <property type="match status" value="1"/>
</dbReference>
<evidence type="ECO:0000259" key="1">
    <source>
        <dbReference type="Pfam" id="PF13731"/>
    </source>
</evidence>
<reference evidence="4" key="1">
    <citation type="submission" date="2016-09" db="EMBL/GenBank/DDBJ databases">
        <authorList>
            <person name="Gulvik C.A."/>
        </authorList>
    </citation>
    <scope>NUCLEOTIDE SEQUENCE [LARGE SCALE GENOMIC DNA]</scope>
    <source>
        <strain evidence="4">LMG 8895</strain>
    </source>
</reference>
<dbReference type="Proteomes" id="UP000095094">
    <property type="component" value="Unassembled WGS sequence"/>
</dbReference>
<dbReference type="Pfam" id="PF17936">
    <property type="entry name" value="Big_6"/>
    <property type="match status" value="1"/>
</dbReference>
<proteinExistence type="predicted"/>
<dbReference type="RefSeq" id="WP_069663724.1">
    <property type="nucleotide sequence ID" value="NZ_JBHUJJ010000001.1"/>
</dbReference>
<protein>
    <recommendedName>
        <fullName evidence="5">Bacterial Ig domain-containing protein</fullName>
    </recommendedName>
</protein>
<organism evidence="3 4">
    <name type="scientific">Enterococcus termitis</name>
    <dbReference type="NCBI Taxonomy" id="332950"/>
    <lineage>
        <taxon>Bacteria</taxon>
        <taxon>Bacillati</taxon>
        <taxon>Bacillota</taxon>
        <taxon>Bacilli</taxon>
        <taxon>Lactobacillales</taxon>
        <taxon>Enterococcaceae</taxon>
        <taxon>Enterococcus</taxon>
    </lineage>
</organism>
<dbReference type="EMBL" id="MIJY01000023">
    <property type="protein sequence ID" value="OEG13024.1"/>
    <property type="molecule type" value="Genomic_DNA"/>
</dbReference>
<dbReference type="OrthoDB" id="2195222at2"/>
<dbReference type="InterPro" id="IPR013783">
    <property type="entry name" value="Ig-like_fold"/>
</dbReference>
<evidence type="ECO:0000313" key="3">
    <source>
        <dbReference type="EMBL" id="OEG13024.1"/>
    </source>
</evidence>
<sequence>MKKNYKNFILFTVTVIGLAGIVQLTKNSTQQPIKAEPLPKKNNLILTDKWNPAYSERIYSSSNTIIGPDTLKITNNEFLPTGTSKSINGWGTGVRSDTGGLFFYSTVGDANFPGTSVVKARQIGATQKVDLVTGRYYQYSFQGNFVYSSGGWVHFYTDQLGLWGSYYPERNVNFNISKNFKSKADSMTVFFSLGLDNVAYKPATGRYENIQLIDITGDVLDLISEVDELFTDASRTQLKYSTTQQKIDALKKDFSAYKSALDKSDYDRVNSGLTLAQTLLDKIKMNLSIVPLENNPDNEPSYIISGKTDPYTFLSLVSDNRSFPAGTLSSEVEGDQKKYLLQADKNGNFNYQLPKGSYFKTGEVVTIVSMLNGKTAQFKFTVKDTVPPNQPTLDKLKDVSTTFSGSAEKDSTVKVYEESSKNVVFSGRTDTQGRYTITIPEAKRTLKPYTNYYVTATDQAGNVSEASAKQMVADTLPPTAEPVKQILNLGSTLPEVNKLITKISDNAGVNDVTIQLTKEPDISNVGYVSAEVTLTDKANNKTVLAVPIVIKDNQTVIDENYLVNAQDFTVPASAYPDTNAEKRAFLIKHSKLKAWDLTTGKDAIDQVRINVPTLQKKPGTYTIGMLLGNLRKDVTVTFTNGELAFDQLPNELSFGTQTIRAKKQVIKPEETVKISVNDSRFSTSNWRLTTQLDRPISTDEGDKLGGELIFQEKDSDGKWIEKVINEQSTTEVYTNSSAELGNTTIDFLEDKKITLAVFPGSIYSNRYYSTKIIWTLEVGP</sequence>
<evidence type="ECO:0008006" key="5">
    <source>
        <dbReference type="Google" id="ProtNLM"/>
    </source>
</evidence>
<comment type="caution">
    <text evidence="3">The sequence shown here is derived from an EMBL/GenBank/DDBJ whole genome shotgun (WGS) entry which is preliminary data.</text>
</comment>
<feature type="domain" description="Bacterial Ig" evidence="2">
    <location>
        <begin position="388"/>
        <end position="468"/>
    </location>
</feature>
<evidence type="ECO:0000313" key="4">
    <source>
        <dbReference type="Proteomes" id="UP000095094"/>
    </source>
</evidence>
<dbReference type="InterPro" id="IPR027994">
    <property type="entry name" value="WxL_dom"/>
</dbReference>
<feature type="domain" description="WxL" evidence="1">
    <location>
        <begin position="637"/>
        <end position="780"/>
    </location>
</feature>